<dbReference type="InterPro" id="IPR003439">
    <property type="entry name" value="ABC_transporter-like_ATP-bd"/>
</dbReference>
<dbReference type="GO" id="GO:0015833">
    <property type="term" value="P:peptide transport"/>
    <property type="evidence" value="ECO:0007669"/>
    <property type="project" value="InterPro"/>
</dbReference>
<dbReference type="PROSITE" id="PS00211">
    <property type="entry name" value="ABC_TRANSPORTER_1"/>
    <property type="match status" value="1"/>
</dbReference>
<evidence type="ECO:0000256" key="1">
    <source>
        <dbReference type="ARBA" id="ARBA00022448"/>
    </source>
</evidence>
<dbReference type="PANTHER" id="PTHR43067:SF3">
    <property type="entry name" value="MALTOSE ABC TRANSPORTER, ATP-BINDING PROTEIN"/>
    <property type="match status" value="1"/>
</dbReference>
<dbReference type="EMBL" id="CP012850">
    <property type="protein sequence ID" value="ALI37301.1"/>
    <property type="molecule type" value="Genomic_DNA"/>
</dbReference>
<keyword evidence="1" id="KW-0813">Transport</keyword>
<keyword evidence="2" id="KW-0547">Nucleotide-binding</keyword>
<dbReference type="Pfam" id="PF00005">
    <property type="entry name" value="ABC_tran"/>
    <property type="match status" value="1"/>
</dbReference>
<evidence type="ECO:0000313" key="5">
    <source>
        <dbReference type="EMBL" id="ALI37301.1"/>
    </source>
</evidence>
<dbReference type="RefSeq" id="WP_196816393.1">
    <property type="nucleotide sequence ID" value="NZ_CP012850.1"/>
</dbReference>
<keyword evidence="6" id="KW-1185">Reference proteome</keyword>
<dbReference type="KEGG" id="taa:NMY3_03115"/>
<dbReference type="GO" id="GO:0005524">
    <property type="term" value="F:ATP binding"/>
    <property type="evidence" value="ECO:0007669"/>
    <property type="project" value="UniProtKB-KW"/>
</dbReference>
<keyword evidence="3 5" id="KW-0067">ATP-binding</keyword>
<dbReference type="PANTHER" id="PTHR43067">
    <property type="entry name" value="OLIGOPEPTIDE/DIPEPTIDE ABC TRANSPORTER, ATPASE SUBUNIT"/>
    <property type="match status" value="1"/>
</dbReference>
<dbReference type="NCBIfam" id="TIGR01727">
    <property type="entry name" value="oligo_HPY"/>
    <property type="match status" value="1"/>
</dbReference>
<dbReference type="OrthoDB" id="18209at2157"/>
<name>A0A654M422_9ARCH</name>
<accession>A0A654M422</accession>
<dbReference type="Pfam" id="PF08352">
    <property type="entry name" value="oligo_HPY"/>
    <property type="match status" value="1"/>
</dbReference>
<protein>
    <submittedName>
        <fullName evidence="5">Oligopeptide transport ATP-binding protein OppD</fullName>
    </submittedName>
</protein>
<dbReference type="GO" id="GO:0016887">
    <property type="term" value="F:ATP hydrolysis activity"/>
    <property type="evidence" value="ECO:0007669"/>
    <property type="project" value="InterPro"/>
</dbReference>
<dbReference type="SUPFAM" id="SSF52540">
    <property type="entry name" value="P-loop containing nucleoside triphosphate hydrolases"/>
    <property type="match status" value="1"/>
</dbReference>
<dbReference type="InterPro" id="IPR027417">
    <property type="entry name" value="P-loop_NTPase"/>
</dbReference>
<dbReference type="InterPro" id="IPR013563">
    <property type="entry name" value="Oligopep_ABC_C"/>
</dbReference>
<dbReference type="AlphaFoldDB" id="A0A654M422"/>
<dbReference type="GeneID" id="60422977"/>
<proteinExistence type="predicted"/>
<dbReference type="InterPro" id="IPR017871">
    <property type="entry name" value="ABC_transporter-like_CS"/>
</dbReference>
<dbReference type="Gene3D" id="3.40.50.300">
    <property type="entry name" value="P-loop containing nucleotide triphosphate hydrolases"/>
    <property type="match status" value="1"/>
</dbReference>
<reference evidence="6" key="1">
    <citation type="submission" date="2015-10" db="EMBL/GenBank/DDBJ databases">
        <title>Niche specialization of a soil ammonia-oxidizing archaeon, Candidatus Nitrosocosmicus oleophilus.</title>
        <authorList>
            <person name="Jung M.-Y."/>
            <person name="Rhee S.-K."/>
        </authorList>
    </citation>
    <scope>NUCLEOTIDE SEQUENCE [LARGE SCALE GENOMIC DNA]</scope>
    <source>
        <strain evidence="6">MY3</strain>
    </source>
</reference>
<evidence type="ECO:0000259" key="4">
    <source>
        <dbReference type="PROSITE" id="PS50893"/>
    </source>
</evidence>
<dbReference type="FunFam" id="3.40.50.300:FF:000016">
    <property type="entry name" value="Oligopeptide ABC transporter ATP-binding component"/>
    <property type="match status" value="1"/>
</dbReference>
<gene>
    <name evidence="5" type="primary">oppD</name>
    <name evidence="5" type="ORF">NMY3_03115</name>
</gene>
<dbReference type="InterPro" id="IPR003593">
    <property type="entry name" value="AAA+_ATPase"/>
</dbReference>
<evidence type="ECO:0000256" key="2">
    <source>
        <dbReference type="ARBA" id="ARBA00022741"/>
    </source>
</evidence>
<dbReference type="PROSITE" id="PS50893">
    <property type="entry name" value="ABC_TRANSPORTER_2"/>
    <property type="match status" value="1"/>
</dbReference>
<feature type="domain" description="ABC transporter" evidence="4">
    <location>
        <begin position="20"/>
        <end position="271"/>
    </location>
</feature>
<dbReference type="CDD" id="cd03257">
    <property type="entry name" value="ABC_NikE_OppD_transporters"/>
    <property type="match status" value="1"/>
</dbReference>
<dbReference type="SMART" id="SM00382">
    <property type="entry name" value="AAA"/>
    <property type="match status" value="1"/>
</dbReference>
<sequence>MSESSRSYRNKPDRRENSTIEVNDISIAYETKSGILKAVDKVSFKMNDTQGIGIIGESGSGKSSLGYGLLRSLAENGSVVSGSFIFEDQDILNISEKEFNENYRWKKISMVFQGSMNSLDPVFTVEDQMKEILTSHKKKISNKDCISIIRSALTDVGLNPDLVCKKYPHELSGGMKQRIVIANALLLGPRILIADEPTTALDVVIQAQVLQLLRKLIDEKNMKIIVITHDMSLIPNLVDRVIIMYAGQAVEISDIKTVFEKPLHPYTQALIQSIPHIRSSEKSIKFIRGDPPNLKEIGEGCRFMDRCPHAFGDCKNDPPDILVGNNLVKCWLYKNNN</sequence>
<dbReference type="Proteomes" id="UP000058925">
    <property type="component" value="Chromosome"/>
</dbReference>
<evidence type="ECO:0000313" key="6">
    <source>
        <dbReference type="Proteomes" id="UP000058925"/>
    </source>
</evidence>
<organism evidence="5 6">
    <name type="scientific">Candidatus Nitrosocosmicus oleophilus</name>
    <dbReference type="NCBI Taxonomy" id="1353260"/>
    <lineage>
        <taxon>Archaea</taxon>
        <taxon>Nitrososphaerota</taxon>
        <taxon>Nitrososphaeria</taxon>
        <taxon>Nitrososphaerales</taxon>
        <taxon>Nitrososphaeraceae</taxon>
        <taxon>Candidatus Nitrosocosmicus</taxon>
    </lineage>
</organism>
<evidence type="ECO:0000256" key="3">
    <source>
        <dbReference type="ARBA" id="ARBA00022840"/>
    </source>
</evidence>